<evidence type="ECO:0008006" key="3">
    <source>
        <dbReference type="Google" id="ProtNLM"/>
    </source>
</evidence>
<gene>
    <name evidence="1" type="ORF">BACINT_01327</name>
</gene>
<evidence type="ECO:0000313" key="2">
    <source>
        <dbReference type="Proteomes" id="UP000004596"/>
    </source>
</evidence>
<dbReference type="STRING" id="471870.BACINT_01327"/>
<proteinExistence type="predicted"/>
<organism evidence="1 2">
    <name type="scientific">Bacteroides intestinalis DSM 17393</name>
    <dbReference type="NCBI Taxonomy" id="471870"/>
    <lineage>
        <taxon>Bacteria</taxon>
        <taxon>Pseudomonadati</taxon>
        <taxon>Bacteroidota</taxon>
        <taxon>Bacteroidia</taxon>
        <taxon>Bacteroidales</taxon>
        <taxon>Bacteroidaceae</taxon>
        <taxon>Bacteroides</taxon>
    </lineage>
</organism>
<protein>
    <recommendedName>
        <fullName evidence="3">Transcription regulator BetR N-terminal domain-containing protein</fullName>
    </recommendedName>
</protein>
<evidence type="ECO:0000313" key="1">
    <source>
        <dbReference type="EMBL" id="EDV06242.1"/>
    </source>
</evidence>
<dbReference type="AlphaFoldDB" id="B3CA13"/>
<dbReference type="eggNOG" id="ENOG502Z96G">
    <property type="taxonomic scope" value="Bacteria"/>
</dbReference>
<dbReference type="EMBL" id="ABJL02000007">
    <property type="protein sequence ID" value="EDV06242.1"/>
    <property type="molecule type" value="Genomic_DNA"/>
</dbReference>
<accession>B3CA13</accession>
<reference evidence="1 2" key="1">
    <citation type="submission" date="2008-04" db="EMBL/GenBank/DDBJ databases">
        <title>Draft genome sequence of Bacteroides intestinalis (DSM 17393).</title>
        <authorList>
            <person name="Sudarsanam P."/>
            <person name="Ley R."/>
            <person name="Guruge J."/>
            <person name="Turnbaugh P.J."/>
            <person name="Mahowald M."/>
            <person name="Liep D."/>
            <person name="Gordon J."/>
        </authorList>
    </citation>
    <scope>NUCLEOTIDE SEQUENCE [LARGE SCALE GENOMIC DNA]</scope>
    <source>
        <strain evidence="1 2">DSM 17393</strain>
    </source>
</reference>
<dbReference type="Proteomes" id="UP000004596">
    <property type="component" value="Unassembled WGS sequence"/>
</dbReference>
<reference evidence="1 2" key="2">
    <citation type="submission" date="2008-04" db="EMBL/GenBank/DDBJ databases">
        <authorList>
            <person name="Fulton L."/>
            <person name="Clifton S."/>
            <person name="Fulton B."/>
            <person name="Xu J."/>
            <person name="Minx P."/>
            <person name="Pepin K.H."/>
            <person name="Johnson M."/>
            <person name="Thiruvilangam P."/>
            <person name="Bhonagiri V."/>
            <person name="Nash W.E."/>
            <person name="Mardis E.R."/>
            <person name="Wilson R.K."/>
        </authorList>
    </citation>
    <scope>NUCLEOTIDE SEQUENCE [LARGE SCALE GENOMIC DNA]</scope>
    <source>
        <strain evidence="1 2">DSM 17393</strain>
    </source>
</reference>
<comment type="caution">
    <text evidence="1">The sequence shown here is derived from an EMBL/GenBank/DDBJ whole genome shotgun (WGS) entry which is preliminary data.</text>
</comment>
<name>B3CA13_9BACE</name>
<sequence length="329" mass="38431">MIINKKEEAMAKNYIVKELINEMKERIPQGQNLANYLTDTLYMGKEAVYRRLRGEVAFTFDEIAVISHNLGISIDQIIGNHLSNRVTFDLNLLHSPNLYESYHEIVERYLRIFSSMKEDGNAEIYSATNTIPFTLYSSYEYLSKFRLCRWIYQNGKVKTPNSLSDMHVPEKIITAHKKLSEGLKRPRKTFFIWDSDIFQSFVKEIKYFAGLNLISTSDVMYMKNELQQLLIDLEHLSVKGEYSEGHELFIYLSNIDFEATYTYVSNKDFQISLFRVYSINSMDSQSPQICQMQKNWIQSLKRHSTLISGSGEAQRIAFLEKQKSFIETL</sequence>